<accession>A0ABY4Y6J9</accession>
<keyword evidence="1" id="KW-1133">Transmembrane helix</keyword>
<keyword evidence="1" id="KW-0812">Transmembrane</keyword>
<feature type="transmembrane region" description="Helical" evidence="1">
    <location>
        <begin position="45"/>
        <end position="63"/>
    </location>
</feature>
<keyword evidence="3" id="KW-1185">Reference proteome</keyword>
<dbReference type="RefSeq" id="WP_252579342.1">
    <property type="nucleotide sequence ID" value="NZ_CP071527.1"/>
</dbReference>
<keyword evidence="1" id="KW-0472">Membrane</keyword>
<protein>
    <recommendedName>
        <fullName evidence="4">Flagellar protein</fullName>
    </recommendedName>
</protein>
<dbReference type="EMBL" id="CP071527">
    <property type="protein sequence ID" value="USQ13097.1"/>
    <property type="molecule type" value="Genomic_DNA"/>
</dbReference>
<evidence type="ECO:0000313" key="2">
    <source>
        <dbReference type="EMBL" id="USQ13097.1"/>
    </source>
</evidence>
<gene>
    <name evidence="2" type="ORF">J2N86_10385</name>
</gene>
<evidence type="ECO:0000313" key="3">
    <source>
        <dbReference type="Proteomes" id="UP001057474"/>
    </source>
</evidence>
<organism evidence="2 3">
    <name type="scientific">Legionella lytica</name>
    <dbReference type="NCBI Taxonomy" id="96232"/>
    <lineage>
        <taxon>Bacteria</taxon>
        <taxon>Pseudomonadati</taxon>
        <taxon>Pseudomonadota</taxon>
        <taxon>Gammaproteobacteria</taxon>
        <taxon>Legionellales</taxon>
        <taxon>Legionellaceae</taxon>
        <taxon>Legionella</taxon>
    </lineage>
</organism>
<dbReference type="Proteomes" id="UP001057474">
    <property type="component" value="Chromosome"/>
</dbReference>
<proteinExistence type="predicted"/>
<evidence type="ECO:0008006" key="4">
    <source>
        <dbReference type="Google" id="ProtNLM"/>
    </source>
</evidence>
<feature type="transmembrane region" description="Helical" evidence="1">
    <location>
        <begin position="75"/>
        <end position="93"/>
    </location>
</feature>
<sequence length="151" mass="17266">MRNRVMPEFKTEKQSLLAVYVPRLVRGIQKRSAHTREAAARKEGYLALLCLLISPALHAQSTLTFKQDPINNIHWLPYLVVLLILLMVLFLLAKRSKGLVKNPIQGKIIEKIPVHHKMQVYILDYQGQRFLIADNQNALAIHPVQEVKPSS</sequence>
<name>A0ABY4Y6J9_9GAMM</name>
<reference evidence="2" key="1">
    <citation type="submission" date="2021-03" db="EMBL/GenBank/DDBJ databases">
        <title>Legionella lytica PCM 2298.</title>
        <authorList>
            <person name="Koper P."/>
        </authorList>
    </citation>
    <scope>NUCLEOTIDE SEQUENCE</scope>
    <source>
        <strain evidence="2">PCM 2298</strain>
    </source>
</reference>
<evidence type="ECO:0000256" key="1">
    <source>
        <dbReference type="SAM" id="Phobius"/>
    </source>
</evidence>